<protein>
    <submittedName>
        <fullName evidence="3">Peptide synthetase</fullName>
    </submittedName>
</protein>
<dbReference type="Gene3D" id="3.30.300.30">
    <property type="match status" value="1"/>
</dbReference>
<feature type="transmembrane region" description="Helical" evidence="1">
    <location>
        <begin position="909"/>
        <end position="930"/>
    </location>
</feature>
<dbReference type="PANTHER" id="PTHR45527:SF1">
    <property type="entry name" value="FATTY ACID SYNTHASE"/>
    <property type="match status" value="1"/>
</dbReference>
<dbReference type="InterPro" id="IPR000873">
    <property type="entry name" value="AMP-dep_synth/lig_dom"/>
</dbReference>
<feature type="transmembrane region" description="Helical" evidence="1">
    <location>
        <begin position="435"/>
        <end position="455"/>
    </location>
</feature>
<feature type="transmembrane region" description="Helical" evidence="1">
    <location>
        <begin position="985"/>
        <end position="1007"/>
    </location>
</feature>
<evidence type="ECO:0000313" key="4">
    <source>
        <dbReference type="Proteomes" id="UP000243217"/>
    </source>
</evidence>
<comment type="caution">
    <text evidence="3">The sequence shown here is derived from an EMBL/GenBank/DDBJ whole genome shotgun (WGS) entry which is preliminary data.</text>
</comment>
<name>A0A1V9YT53_9STRA</name>
<dbReference type="Gene3D" id="2.160.10.10">
    <property type="entry name" value="Hexapeptide repeat proteins"/>
    <property type="match status" value="2"/>
</dbReference>
<keyword evidence="1" id="KW-0812">Transmembrane</keyword>
<reference evidence="3 4" key="1">
    <citation type="journal article" date="2014" name="Genome Biol. Evol.">
        <title>The secreted proteins of Achlya hypogyna and Thraustotheca clavata identify the ancestral oomycete secretome and reveal gene acquisitions by horizontal gene transfer.</title>
        <authorList>
            <person name="Misner I."/>
            <person name="Blouin N."/>
            <person name="Leonard G."/>
            <person name="Richards T.A."/>
            <person name="Lane C.E."/>
        </authorList>
    </citation>
    <scope>NUCLEOTIDE SEQUENCE [LARGE SCALE GENOMIC DNA]</scope>
    <source>
        <strain evidence="3 4">ATCC 34112</strain>
    </source>
</reference>
<dbReference type="InterPro" id="IPR011004">
    <property type="entry name" value="Trimer_LpxA-like_sf"/>
</dbReference>
<keyword evidence="1" id="KW-1133">Transmembrane helix</keyword>
<dbReference type="AlphaFoldDB" id="A0A1V9YT53"/>
<evidence type="ECO:0000256" key="1">
    <source>
        <dbReference type="SAM" id="Phobius"/>
    </source>
</evidence>
<dbReference type="SUPFAM" id="SSF51161">
    <property type="entry name" value="Trimeric LpxA-like enzymes"/>
    <property type="match status" value="3"/>
</dbReference>
<dbReference type="InterPro" id="IPR045851">
    <property type="entry name" value="AMP-bd_C_sf"/>
</dbReference>
<gene>
    <name evidence="3" type="ORF">THRCLA_10022</name>
</gene>
<dbReference type="OrthoDB" id="79030at2759"/>
<accession>A0A1V9YT53</accession>
<dbReference type="InterPro" id="IPR042099">
    <property type="entry name" value="ANL_N_sf"/>
</dbReference>
<proteinExistence type="predicted"/>
<keyword evidence="4" id="KW-1185">Reference proteome</keyword>
<evidence type="ECO:0000259" key="2">
    <source>
        <dbReference type="Pfam" id="PF00501"/>
    </source>
</evidence>
<feature type="transmembrane region" description="Helical" evidence="1">
    <location>
        <begin position="668"/>
        <end position="690"/>
    </location>
</feature>
<dbReference type="GO" id="GO:0031177">
    <property type="term" value="F:phosphopantetheine binding"/>
    <property type="evidence" value="ECO:0007669"/>
    <property type="project" value="TreeGrafter"/>
</dbReference>
<dbReference type="Pfam" id="PF00501">
    <property type="entry name" value="AMP-binding"/>
    <property type="match status" value="1"/>
</dbReference>
<dbReference type="GO" id="GO:0044550">
    <property type="term" value="P:secondary metabolite biosynthetic process"/>
    <property type="evidence" value="ECO:0007669"/>
    <property type="project" value="TreeGrafter"/>
</dbReference>
<evidence type="ECO:0000313" key="3">
    <source>
        <dbReference type="EMBL" id="OQR88926.1"/>
    </source>
</evidence>
<sequence length="1157" mass="130140">MWIEETWCGFARGCELAVALPGQWKDIGRLVQVWEERKVSVITAVPTLMAMVCNESSLPSNVRIVNVGGEACPASLVDKLYRSNLEIYNTYGPTETTVTCTYTKLYPNHTVTIGKPLRLYHAALLAVSDDNTENHNDKPPVELLLPVEGATGELAIGGPCVGQGYVGLPQLTKDKFITYLNERLYRTGDLVTIDGDGNIVYIGRIDTQVKYRGYRIELGEIEEKLSGLDGVVAAAVIFNQEEPQSLEAYVVLNKPLRPGDLRKALSETSLMSYMLPDEFITLQPDEMPRLLSGKIDKKKLQSMSSDRRQQEKLQVNNMDEATMTFNSSLDFIMYVWHNQFCQENITPDMDIFTDLVAHSMLVAQCVSVLRAGHENVKVNPFSSIGLVDLYTLRTGAAIAKKYPMISSLRSQKSYTHPAFHRVPFWRHFICGLMQIPLLLVIFFLYGVNILMPFIVSEYYYHKHSSFYMGFIALYVSYVIVTYFTIIVALIAKWIFIGQAKAGTYPLWGWFYLRWWFVGRVMSLVDMNMLNDTTWMNMWWRLLGAKIGQHVRMDNLNLVCAHLISIGDNTTLVGVDLVTEYVDHGMLYVGPIAIGKNCYIGTSCAIEASSVIKDNAELLSMTGVSEGSVIPECEVHGGSPAMFVRKADPWSLHDIPSRSRFFVIHTMQWLGYTFVMPFLNALLVAPIIVLFNNPLVPVTDDAFTQMISVASIAGVAYVCAVAVELVFFKWVLLGKVQPGTYSTYSWFALRKWFVDALMDKSFETIHSLYATVYFSVFMRILGAKIGSRTEISTARNMTPDLIDIGNQCFIADNVLLDESRGYIMKLDKTTIKDRTFIGNDALVPQGVTLPGDCLVGAFSTPLENIQSGQSCFGLPPILMPSRPKDKTFDTKLLYDPSLARRLCRFTFETIRVWLPPALICLGIGVSTQLMLNAYPLYVNKAPGFLDLDTFRVRKQTKNTTFHTTRGHSSVDLFDENIVDLTLMSTFYYICIMVLPPLLLLFVLKWLFIGKYKLCVLPMYSYGVWSSELLTGVFEHLVPFALEPFVGTPFLPWIYILFGSSIGDRCFMGCVDISEFDMLFGDDVAINNASFPQTHLFEDRIMKIGRTKLGVRSTMRAFSTLFPDSEIGCDVTLGCFRVVMKGECLLSSNLWVGFSTSIT</sequence>
<dbReference type="Proteomes" id="UP000243217">
    <property type="component" value="Unassembled WGS sequence"/>
</dbReference>
<feature type="domain" description="AMP-dependent synthetase/ligase" evidence="2">
    <location>
        <begin position="5"/>
        <end position="165"/>
    </location>
</feature>
<feature type="transmembrane region" description="Helical" evidence="1">
    <location>
        <begin position="467"/>
        <end position="491"/>
    </location>
</feature>
<dbReference type="GO" id="GO:0005737">
    <property type="term" value="C:cytoplasm"/>
    <property type="evidence" value="ECO:0007669"/>
    <property type="project" value="TreeGrafter"/>
</dbReference>
<dbReference type="STRING" id="74557.A0A1V9YT53"/>
<dbReference type="Gene3D" id="3.40.50.12780">
    <property type="entry name" value="N-terminal domain of ligase-like"/>
    <property type="match status" value="1"/>
</dbReference>
<feature type="transmembrane region" description="Helical" evidence="1">
    <location>
        <begin position="702"/>
        <end position="727"/>
    </location>
</feature>
<dbReference type="PANTHER" id="PTHR45527">
    <property type="entry name" value="NONRIBOSOMAL PEPTIDE SYNTHETASE"/>
    <property type="match status" value="1"/>
</dbReference>
<organism evidence="3 4">
    <name type="scientific">Thraustotheca clavata</name>
    <dbReference type="NCBI Taxonomy" id="74557"/>
    <lineage>
        <taxon>Eukaryota</taxon>
        <taxon>Sar</taxon>
        <taxon>Stramenopiles</taxon>
        <taxon>Oomycota</taxon>
        <taxon>Saprolegniomycetes</taxon>
        <taxon>Saprolegniales</taxon>
        <taxon>Achlyaceae</taxon>
        <taxon>Thraustotheca</taxon>
    </lineage>
</organism>
<dbReference type="SUPFAM" id="SSF56801">
    <property type="entry name" value="Acetyl-CoA synthetase-like"/>
    <property type="match status" value="1"/>
</dbReference>
<dbReference type="GO" id="GO:0043041">
    <property type="term" value="P:amino acid activation for nonribosomal peptide biosynthetic process"/>
    <property type="evidence" value="ECO:0007669"/>
    <property type="project" value="TreeGrafter"/>
</dbReference>
<keyword evidence="1" id="KW-0472">Membrane</keyword>
<dbReference type="EMBL" id="JNBS01002942">
    <property type="protein sequence ID" value="OQR88926.1"/>
    <property type="molecule type" value="Genomic_DNA"/>
</dbReference>